<name>A0A8C8ZUJ8_PROSS</name>
<keyword evidence="3" id="KW-1185">Reference proteome</keyword>
<sequence length="572" mass="65467">MTRTRKRKTFLSHRFHQSLPPQLRWGMTYPKLKSKEAGATISNVPPVFPFSPQHYADLRSQYLKNAAANLTFSEEVVWQRGLPGIPYSQSRFDHLYNTDDIIQPPQVRKAQPEKPASFKFLGPSTGDTSQPTKTKSSANAEKKLKKSKSARVVQEASCPRIPRPCRDPDILGLPPSPDVNLEEREAWLPPAEKEARAWEAIVLEKLDKRTARWIQNKRPLRPGVSPNKWQAFLRQQYDWSHIRDELTSTSDLELLKQLEAEEIAEFEDQIVILPPEEKKKPELLLPVYYRLPSYFSRAETAEIMPGNNKTTESINEKKRIFQAPNQSYFRQVNPQAGQFAYSTDNTFEQEIYFDEVQIIHPIGAKRDQIFLENLNQYSKQLSKVFPEGPEKWCSQAIPEAPCRPVKGAPRWTALPIPAKDRLLQGCEEDESLKARKLKKLAKSRQEDVTWDLAMLQKMLQEWKTAWALIIEWHHETVENLLRSLTGMHDDIRIQAIVTCATAALERPRTVTSQRKSAPSIQDLPEVLQPALEAALCDKNPNVQMAAAICQYAIQSHNPLAQDIMQTALLKGE</sequence>
<dbReference type="Ensembl" id="ENSPSMT00000027362.1">
    <property type="protein sequence ID" value="ENSPSMP00000023563.1"/>
    <property type="gene ID" value="ENSPSMG00000016650.1"/>
</dbReference>
<dbReference type="SUPFAM" id="SSF48371">
    <property type="entry name" value="ARM repeat"/>
    <property type="match status" value="1"/>
</dbReference>
<dbReference type="GO" id="GO:0016491">
    <property type="term" value="F:oxidoreductase activity"/>
    <property type="evidence" value="ECO:0007669"/>
    <property type="project" value="TreeGrafter"/>
</dbReference>
<evidence type="ECO:0000313" key="2">
    <source>
        <dbReference type="Ensembl" id="ENSPSMP00000023563.1"/>
    </source>
</evidence>
<dbReference type="AlphaFoldDB" id="A0A8C8ZUJ8"/>
<organism evidence="2 3">
    <name type="scientific">Prolemur simus</name>
    <name type="common">Greater bamboo lemur</name>
    <name type="synonym">Hapalemur simus</name>
    <dbReference type="NCBI Taxonomy" id="1328070"/>
    <lineage>
        <taxon>Eukaryota</taxon>
        <taxon>Metazoa</taxon>
        <taxon>Chordata</taxon>
        <taxon>Craniata</taxon>
        <taxon>Vertebrata</taxon>
        <taxon>Euteleostomi</taxon>
        <taxon>Mammalia</taxon>
        <taxon>Eutheria</taxon>
        <taxon>Euarchontoglires</taxon>
        <taxon>Primates</taxon>
        <taxon>Strepsirrhini</taxon>
        <taxon>Lemuriformes</taxon>
        <taxon>Lemuridae</taxon>
        <taxon>Prolemur</taxon>
    </lineage>
</organism>
<reference evidence="2" key="1">
    <citation type="submission" date="2025-08" db="UniProtKB">
        <authorList>
            <consortium name="Ensembl"/>
        </authorList>
    </citation>
    <scope>IDENTIFICATION</scope>
</reference>
<dbReference type="PANTHER" id="PTHR12697:SF20">
    <property type="entry name" value="HEAT REPEAT-CONTAINING PROTEIN 4"/>
    <property type="match status" value="1"/>
</dbReference>
<evidence type="ECO:0000256" key="1">
    <source>
        <dbReference type="SAM" id="MobiDB-lite"/>
    </source>
</evidence>
<proteinExistence type="predicted"/>
<evidence type="ECO:0008006" key="4">
    <source>
        <dbReference type="Google" id="ProtNLM"/>
    </source>
</evidence>
<dbReference type="Proteomes" id="UP000694414">
    <property type="component" value="Unplaced"/>
</dbReference>
<evidence type="ECO:0000313" key="3">
    <source>
        <dbReference type="Proteomes" id="UP000694414"/>
    </source>
</evidence>
<feature type="region of interest" description="Disordered" evidence="1">
    <location>
        <begin position="105"/>
        <end position="177"/>
    </location>
</feature>
<reference evidence="2" key="2">
    <citation type="submission" date="2025-09" db="UniProtKB">
        <authorList>
            <consortium name="Ensembl"/>
        </authorList>
    </citation>
    <scope>IDENTIFICATION</scope>
</reference>
<dbReference type="GeneTree" id="ENSGT00390000013207"/>
<protein>
    <recommendedName>
        <fullName evidence="4">HEAT repeat-containing protein 4</fullName>
    </recommendedName>
</protein>
<accession>A0A8C8ZUJ8</accession>
<dbReference type="InterPro" id="IPR016024">
    <property type="entry name" value="ARM-type_fold"/>
</dbReference>
<dbReference type="PANTHER" id="PTHR12697">
    <property type="entry name" value="PBS LYASE HEAT-LIKE PROTEIN"/>
    <property type="match status" value="1"/>
</dbReference>
<feature type="compositionally biased region" description="Polar residues" evidence="1">
    <location>
        <begin position="125"/>
        <end position="139"/>
    </location>
</feature>